<evidence type="ECO:0000313" key="3">
    <source>
        <dbReference type="Proteomes" id="UP000011083"/>
    </source>
</evidence>
<evidence type="ECO:0000256" key="1">
    <source>
        <dbReference type="SAM" id="Phobius"/>
    </source>
</evidence>
<dbReference type="EMBL" id="KB007947">
    <property type="protein sequence ID" value="ELR18734.1"/>
    <property type="molecule type" value="Genomic_DNA"/>
</dbReference>
<dbReference type="RefSeq" id="XP_004340784.1">
    <property type="nucleotide sequence ID" value="XM_004340736.1"/>
</dbReference>
<proteinExistence type="predicted"/>
<keyword evidence="1" id="KW-0472">Membrane</keyword>
<dbReference type="AlphaFoldDB" id="L8GZQ8"/>
<dbReference type="InterPro" id="IPR040291">
    <property type="entry name" value="DDB_G0287341-like"/>
</dbReference>
<keyword evidence="1" id="KW-0812">Transmembrane</keyword>
<keyword evidence="3" id="KW-1185">Reference proteome</keyword>
<name>L8GZQ8_ACACF</name>
<dbReference type="PANTHER" id="PTHR35202">
    <property type="entry name" value="TRANSMEMBRANE PROTEIN-RELATED"/>
    <property type="match status" value="1"/>
</dbReference>
<dbReference type="PANTHER" id="PTHR35202:SF2">
    <property type="entry name" value="TRANSMEMBRANE PROTEIN"/>
    <property type="match status" value="1"/>
</dbReference>
<gene>
    <name evidence="2" type="ORF">ACA1_015560</name>
</gene>
<dbReference type="GeneID" id="14919529"/>
<feature type="transmembrane region" description="Helical" evidence="1">
    <location>
        <begin position="74"/>
        <end position="97"/>
    </location>
</feature>
<keyword evidence="1" id="KW-1133">Transmembrane helix</keyword>
<dbReference type="Proteomes" id="UP000011083">
    <property type="component" value="Unassembled WGS sequence"/>
</dbReference>
<accession>L8GZQ8</accession>
<feature type="transmembrane region" description="Helical" evidence="1">
    <location>
        <begin position="12"/>
        <end position="35"/>
    </location>
</feature>
<dbReference type="VEuPathDB" id="AmoebaDB:ACA1_015560"/>
<protein>
    <recommendedName>
        <fullName evidence="4">Transmembrane protein</fullName>
    </recommendedName>
</protein>
<dbReference type="KEGG" id="acan:ACA1_015560"/>
<organism evidence="2 3">
    <name type="scientific">Acanthamoeba castellanii (strain ATCC 30010 / Neff)</name>
    <dbReference type="NCBI Taxonomy" id="1257118"/>
    <lineage>
        <taxon>Eukaryota</taxon>
        <taxon>Amoebozoa</taxon>
        <taxon>Discosea</taxon>
        <taxon>Longamoebia</taxon>
        <taxon>Centramoebida</taxon>
        <taxon>Acanthamoebidae</taxon>
        <taxon>Acanthamoeba</taxon>
    </lineage>
</organism>
<evidence type="ECO:0000313" key="2">
    <source>
        <dbReference type="EMBL" id="ELR18734.1"/>
    </source>
</evidence>
<feature type="transmembrane region" description="Helical" evidence="1">
    <location>
        <begin position="176"/>
        <end position="198"/>
    </location>
</feature>
<sequence length="217" mass="23890">MIHRERLYASCNWSALVLALLASILGAIALGTAWYRVEDSSRYTTIYYRWEGVETDAAGVRKSTEYFLLGLDHLYSLTQATLGLTIVGFVLAFALYLAQFFYQVGKVFPSLRLSTSFLTASWVAGVVSTLTYCAAFATYSFWNNAYSRGDTTMCADVHALCSSFIGSSGPVSWGPYVGWAATVVATASVFLSTILFFVGSKKERIVENFEEQLLGNN</sequence>
<reference evidence="2 3" key="1">
    <citation type="journal article" date="2013" name="Genome Biol.">
        <title>Genome of Acanthamoeba castellanii highlights extensive lateral gene transfer and early evolution of tyrosine kinase signaling.</title>
        <authorList>
            <person name="Clarke M."/>
            <person name="Lohan A.J."/>
            <person name="Liu B."/>
            <person name="Lagkouvardos I."/>
            <person name="Roy S."/>
            <person name="Zafar N."/>
            <person name="Bertelli C."/>
            <person name="Schilde C."/>
            <person name="Kianianmomeni A."/>
            <person name="Burglin T.R."/>
            <person name="Frech C."/>
            <person name="Turcotte B."/>
            <person name="Kopec K.O."/>
            <person name="Synnott J.M."/>
            <person name="Choo C."/>
            <person name="Paponov I."/>
            <person name="Finkler A."/>
            <person name="Soon Heng Tan C."/>
            <person name="Hutchins A.P."/>
            <person name="Weinmeier T."/>
            <person name="Rattei T."/>
            <person name="Chu J.S."/>
            <person name="Gimenez G."/>
            <person name="Irimia M."/>
            <person name="Rigden D.J."/>
            <person name="Fitzpatrick D.A."/>
            <person name="Lorenzo-Morales J."/>
            <person name="Bateman A."/>
            <person name="Chiu C.H."/>
            <person name="Tang P."/>
            <person name="Hegemann P."/>
            <person name="Fromm H."/>
            <person name="Raoult D."/>
            <person name="Greub G."/>
            <person name="Miranda-Saavedra D."/>
            <person name="Chen N."/>
            <person name="Nash P."/>
            <person name="Ginger M.L."/>
            <person name="Horn M."/>
            <person name="Schaap P."/>
            <person name="Caler L."/>
            <person name="Loftus B."/>
        </authorList>
    </citation>
    <scope>NUCLEOTIDE SEQUENCE [LARGE SCALE GENOMIC DNA]</scope>
    <source>
        <strain evidence="2 3">Neff</strain>
    </source>
</reference>
<evidence type="ECO:0008006" key="4">
    <source>
        <dbReference type="Google" id="ProtNLM"/>
    </source>
</evidence>
<feature type="transmembrane region" description="Helical" evidence="1">
    <location>
        <begin position="117"/>
        <end position="142"/>
    </location>
</feature>